<feature type="domain" description="EAL" evidence="3">
    <location>
        <begin position="147"/>
        <end position="398"/>
    </location>
</feature>
<dbReference type="PROSITE" id="PS50110">
    <property type="entry name" value="RESPONSE_REGULATORY"/>
    <property type="match status" value="1"/>
</dbReference>
<dbReference type="SMART" id="SM00052">
    <property type="entry name" value="EAL"/>
    <property type="match status" value="1"/>
</dbReference>
<protein>
    <submittedName>
        <fullName evidence="4">EAL domain-containing protein (Putative c-di-GMP-specific phosphodiesterase class I)</fullName>
    </submittedName>
</protein>
<dbReference type="CDD" id="cd01948">
    <property type="entry name" value="EAL"/>
    <property type="match status" value="1"/>
</dbReference>
<dbReference type="InterPro" id="IPR001633">
    <property type="entry name" value="EAL_dom"/>
</dbReference>
<dbReference type="SUPFAM" id="SSF141868">
    <property type="entry name" value="EAL domain-like"/>
    <property type="match status" value="1"/>
</dbReference>
<evidence type="ECO:0000313" key="4">
    <source>
        <dbReference type="EMBL" id="MEH2552487.1"/>
    </source>
</evidence>
<sequence length="406" mass="44281">MEQINIGEHSRAAHFGHRKLTPRACVVDSKKHLRLFLSDALEDLGFVTCECGQAGDLAGVLQAEQPDLIVLSVCVDGINVGEILEAIVRKNFGGKVLVIGQPDSIMVKAVRQIGDEYGIAMLPSLQTPFGAASLRASVAALLPAEPAPSPAVDVAEALKAGWLELWYQQKINTRTLVPSGAEALVRMRHPAWGVVPPAYFIPDDKDPHFRSLSEFVVGRAIEDWRYLLESQGPVDLSINLPVSFFGNAAAVRDLCRAMPAHPAFAGLLIEINSSEVIDQPDLAVDAARRLRLHNIAIAIDNVGAEWPSLLELRSFPFVELKVDQQYINGCADDRLKQTVCRRIIELARDNGARAIAQGIETRADFLAAHDMGFDLVQGYLFGKPVAVRKFARSSRPQLAASSDKTQ</sequence>
<dbReference type="Pfam" id="PF00563">
    <property type="entry name" value="EAL"/>
    <property type="match status" value="1"/>
</dbReference>
<dbReference type="PANTHER" id="PTHR33121:SF70">
    <property type="entry name" value="SIGNALING PROTEIN YKOW"/>
    <property type="match status" value="1"/>
</dbReference>
<dbReference type="RefSeq" id="WP_334476709.1">
    <property type="nucleotide sequence ID" value="NZ_JAZHRV010000001.1"/>
</dbReference>
<name>A0ABU8B2V9_9BRAD</name>
<keyword evidence="5" id="KW-1185">Reference proteome</keyword>
<evidence type="ECO:0000256" key="1">
    <source>
        <dbReference type="PROSITE-ProRule" id="PRU00169"/>
    </source>
</evidence>
<evidence type="ECO:0000259" key="2">
    <source>
        <dbReference type="PROSITE" id="PS50110"/>
    </source>
</evidence>
<dbReference type="PROSITE" id="PS50883">
    <property type="entry name" value="EAL"/>
    <property type="match status" value="1"/>
</dbReference>
<dbReference type="EMBL" id="JAZHRV010000001">
    <property type="protein sequence ID" value="MEH2552487.1"/>
    <property type="molecule type" value="Genomic_DNA"/>
</dbReference>
<reference evidence="4 5" key="1">
    <citation type="submission" date="2024-02" db="EMBL/GenBank/DDBJ databases">
        <title>Adaptive strategies in a cosmopolitan and abundant soil bacterium.</title>
        <authorList>
            <person name="Carini P."/>
        </authorList>
    </citation>
    <scope>NUCLEOTIDE SEQUENCE [LARGE SCALE GENOMIC DNA]</scope>
    <source>
        <strain evidence="4 5">AZCC 1608</strain>
    </source>
</reference>
<dbReference type="Gene3D" id="3.40.50.2300">
    <property type="match status" value="1"/>
</dbReference>
<dbReference type="Gene3D" id="3.20.20.450">
    <property type="entry name" value="EAL domain"/>
    <property type="match status" value="1"/>
</dbReference>
<evidence type="ECO:0000313" key="5">
    <source>
        <dbReference type="Proteomes" id="UP001364224"/>
    </source>
</evidence>
<comment type="caution">
    <text evidence="1">Lacks conserved residue(s) required for the propagation of feature annotation.</text>
</comment>
<dbReference type="SUPFAM" id="SSF52172">
    <property type="entry name" value="CheY-like"/>
    <property type="match status" value="1"/>
</dbReference>
<dbReference type="InterPro" id="IPR050706">
    <property type="entry name" value="Cyclic-di-GMP_PDE-like"/>
</dbReference>
<gene>
    <name evidence="4" type="ORF">V1286_000016</name>
</gene>
<comment type="caution">
    <text evidence="4">The sequence shown here is derived from an EMBL/GenBank/DDBJ whole genome shotgun (WGS) entry which is preliminary data.</text>
</comment>
<organism evidence="4 5">
    <name type="scientific">Bradyrhizobium algeriense</name>
    <dbReference type="NCBI Taxonomy" id="634784"/>
    <lineage>
        <taxon>Bacteria</taxon>
        <taxon>Pseudomonadati</taxon>
        <taxon>Pseudomonadota</taxon>
        <taxon>Alphaproteobacteria</taxon>
        <taxon>Hyphomicrobiales</taxon>
        <taxon>Nitrobacteraceae</taxon>
        <taxon>Bradyrhizobium</taxon>
    </lineage>
</organism>
<evidence type="ECO:0000259" key="3">
    <source>
        <dbReference type="PROSITE" id="PS50883"/>
    </source>
</evidence>
<accession>A0ABU8B2V9</accession>
<dbReference type="Proteomes" id="UP001364224">
    <property type="component" value="Unassembled WGS sequence"/>
</dbReference>
<feature type="domain" description="Response regulatory" evidence="2">
    <location>
        <begin position="23"/>
        <end position="142"/>
    </location>
</feature>
<dbReference type="PANTHER" id="PTHR33121">
    <property type="entry name" value="CYCLIC DI-GMP PHOSPHODIESTERASE PDEF"/>
    <property type="match status" value="1"/>
</dbReference>
<proteinExistence type="predicted"/>
<dbReference type="InterPro" id="IPR011006">
    <property type="entry name" value="CheY-like_superfamily"/>
</dbReference>
<dbReference type="InterPro" id="IPR001789">
    <property type="entry name" value="Sig_transdc_resp-reg_receiver"/>
</dbReference>
<dbReference type="InterPro" id="IPR035919">
    <property type="entry name" value="EAL_sf"/>
</dbReference>